<dbReference type="PANTHER" id="PTHR47803:SF1">
    <property type="entry name" value="TRNA-SPECIFIC ADENOSINE DEAMINASE 1"/>
    <property type="match status" value="1"/>
</dbReference>
<dbReference type="GO" id="GO:0003723">
    <property type="term" value="F:RNA binding"/>
    <property type="evidence" value="ECO:0007669"/>
    <property type="project" value="InterPro"/>
</dbReference>
<evidence type="ECO:0000259" key="1">
    <source>
        <dbReference type="PROSITE" id="PS50141"/>
    </source>
</evidence>
<dbReference type="EMBL" id="JAHLUX010000001">
    <property type="protein sequence ID" value="KAG7822074.1"/>
    <property type="molecule type" value="Genomic_DNA"/>
</dbReference>
<dbReference type="SMART" id="SM00552">
    <property type="entry name" value="ADEAMc"/>
    <property type="match status" value="1"/>
</dbReference>
<dbReference type="Proteomes" id="UP001196530">
    <property type="component" value="Unassembled WGS sequence"/>
</dbReference>
<reference evidence="2" key="1">
    <citation type="journal article" date="2021" name="G3 (Bethesda)">
        <title>Genomic diversity, chromosomal rearrangements, and interspecies hybridization in the ogataea polymorpha species complex.</title>
        <authorList>
            <person name="Hanson S.J."/>
            <person name="Cinneide E.O."/>
            <person name="Salzberg L.I."/>
            <person name="Wolfe K.H."/>
            <person name="McGowan J."/>
            <person name="Fitzpatrick D.A."/>
            <person name="Matlin K."/>
        </authorList>
    </citation>
    <scope>NUCLEOTIDE SEQUENCE</scope>
    <source>
        <strain evidence="2">61-244</strain>
    </source>
</reference>
<dbReference type="RefSeq" id="XP_043062444.1">
    <property type="nucleotide sequence ID" value="XM_043206256.1"/>
</dbReference>
<dbReference type="Pfam" id="PF02137">
    <property type="entry name" value="A_deamin"/>
    <property type="match status" value="1"/>
</dbReference>
<organism evidence="2 3">
    <name type="scientific">Pichia angusta</name>
    <name type="common">Yeast</name>
    <name type="synonym">Hansenula polymorpha</name>
    <dbReference type="NCBI Taxonomy" id="870730"/>
    <lineage>
        <taxon>Eukaryota</taxon>
        <taxon>Fungi</taxon>
        <taxon>Dikarya</taxon>
        <taxon>Ascomycota</taxon>
        <taxon>Saccharomycotina</taxon>
        <taxon>Pichiomycetes</taxon>
        <taxon>Pichiales</taxon>
        <taxon>Pichiaceae</taxon>
        <taxon>Ogataea</taxon>
    </lineage>
</organism>
<accession>A0AAN6DJ27</accession>
<dbReference type="PROSITE" id="PS50141">
    <property type="entry name" value="A_DEAMIN_EDITASE"/>
    <property type="match status" value="1"/>
</dbReference>
<gene>
    <name evidence="2" type="ORF">KL928_000549</name>
</gene>
<dbReference type="InterPro" id="IPR042935">
    <property type="entry name" value="Tad1"/>
</dbReference>
<dbReference type="PANTHER" id="PTHR47803">
    <property type="entry name" value="TRNA-SPECIFIC ADENOSINE DEAMINASE 1"/>
    <property type="match status" value="1"/>
</dbReference>
<proteinExistence type="predicted"/>
<evidence type="ECO:0000313" key="3">
    <source>
        <dbReference type="Proteomes" id="UP001196530"/>
    </source>
</evidence>
<sequence>MLVDLDDDLGNAIAQAVVDEYRRPSKLENKTLHQFRNARPKETETTVLAGLVKIESNSRPIDQAKRQKVAEKPQLDVLAVCTGMKVTPAAKLEHSQGRLVHDSHAEILCLRLFNWLVLQEMKAIRENSGSELLIRGHSTEQYRFKNNSQFALYISEIPCGDASTENLRDSVADQTDWHNLEETEGTLRGRNGLNRLGSVRTKPGRKDSPISYSKSCSDKLCLKQFTSMLSSLVYDLVDEPPYLTFLVLPKQKINKAAIERCFRDRIKMSRELSSYYHPLTVLATDLPSPFAGSTPSNLSILYCPPRSYLQVLNKGVRNGCPAKKSVQYQHQSDVSRQKLAELATKLTPHQFQDYHELKRRASVSARKKLAREAMGHWGKSSEDNFALNHV</sequence>
<comment type="caution">
    <text evidence="2">The sequence shown here is derived from an EMBL/GenBank/DDBJ whole genome shotgun (WGS) entry which is preliminary data.</text>
</comment>
<protein>
    <recommendedName>
        <fullName evidence="1">A to I editase domain-containing protein</fullName>
    </recommendedName>
</protein>
<dbReference type="InterPro" id="IPR002466">
    <property type="entry name" value="A_deamin"/>
</dbReference>
<dbReference type="GO" id="GO:0002100">
    <property type="term" value="P:tRNA wobble adenosine to inosine editing"/>
    <property type="evidence" value="ECO:0007669"/>
    <property type="project" value="InterPro"/>
</dbReference>
<name>A0AAN6DJ27_PICAN</name>
<feature type="domain" description="A to I editase" evidence="1">
    <location>
        <begin position="79"/>
        <end position="295"/>
    </location>
</feature>
<dbReference type="GO" id="GO:0043829">
    <property type="term" value="F:tRNA-specific adenosine-37 deaminase activity"/>
    <property type="evidence" value="ECO:0007669"/>
    <property type="project" value="TreeGrafter"/>
</dbReference>
<evidence type="ECO:0000313" key="2">
    <source>
        <dbReference type="EMBL" id="KAG7822074.1"/>
    </source>
</evidence>
<dbReference type="AlphaFoldDB" id="A0AAN6DJ27"/>
<dbReference type="GeneID" id="66124600"/>